<feature type="region of interest" description="Disordered" evidence="9">
    <location>
        <begin position="56"/>
        <end position="90"/>
    </location>
</feature>
<keyword evidence="12" id="KW-1185">Reference proteome</keyword>
<keyword evidence="2" id="KW-0235">DNA replication</keyword>
<dbReference type="Proteomes" id="UP000218231">
    <property type="component" value="Unassembled WGS sequence"/>
</dbReference>
<dbReference type="PANTHER" id="PTHR46765:SF1">
    <property type="entry name" value="P-LOOP CONTAINING NUCLEOSIDE TRIPHOSPHATE HYDROLASES SUPERFAMILY PROTEIN"/>
    <property type="match status" value="1"/>
</dbReference>
<protein>
    <recommendedName>
        <fullName evidence="10">AAA+ ATPase domain-containing protein</fullName>
    </recommendedName>
</protein>
<evidence type="ECO:0000256" key="4">
    <source>
        <dbReference type="ARBA" id="ARBA00022840"/>
    </source>
</evidence>
<feature type="compositionally biased region" description="Basic and acidic residues" evidence="9">
    <location>
        <begin position="56"/>
        <end position="75"/>
    </location>
</feature>
<gene>
    <name evidence="11" type="ORF">WR25_23172</name>
</gene>
<accession>A0A2A2M0C8</accession>
<evidence type="ECO:0000256" key="3">
    <source>
        <dbReference type="ARBA" id="ARBA00022741"/>
    </source>
</evidence>
<organism evidence="11 12">
    <name type="scientific">Diploscapter pachys</name>
    <dbReference type="NCBI Taxonomy" id="2018661"/>
    <lineage>
        <taxon>Eukaryota</taxon>
        <taxon>Metazoa</taxon>
        <taxon>Ecdysozoa</taxon>
        <taxon>Nematoda</taxon>
        <taxon>Chromadorea</taxon>
        <taxon>Rhabditida</taxon>
        <taxon>Rhabditina</taxon>
        <taxon>Rhabditomorpha</taxon>
        <taxon>Rhabditoidea</taxon>
        <taxon>Rhabditidae</taxon>
        <taxon>Diploscapter</taxon>
    </lineage>
</organism>
<comment type="similarity">
    <text evidence="8">Belongs to the activator 1 small subunits family. CTF18 subfamily.</text>
</comment>
<dbReference type="GO" id="GO:0005634">
    <property type="term" value="C:nucleus"/>
    <property type="evidence" value="ECO:0007669"/>
    <property type="project" value="UniProtKB-SubCell"/>
</dbReference>
<keyword evidence="3" id="KW-0547">Nucleotide-binding</keyword>
<comment type="subcellular location">
    <subcellularLocation>
        <location evidence="1">Nucleus</location>
    </subcellularLocation>
</comment>
<dbReference type="Gene3D" id="1.10.8.60">
    <property type="match status" value="1"/>
</dbReference>
<keyword evidence="5" id="KW-0238">DNA-binding</keyword>
<dbReference type="GO" id="GO:0016887">
    <property type="term" value="F:ATP hydrolysis activity"/>
    <property type="evidence" value="ECO:0007669"/>
    <property type="project" value="InterPro"/>
</dbReference>
<dbReference type="InterPro" id="IPR053016">
    <property type="entry name" value="CTF18-RFC_complex"/>
</dbReference>
<sequence>MYLRWRKDRMTMTIRDLDDSLNDYKRDQILFNGEKIREIFQEARKIKEAQQDFQRECQEMEKQREEGRNQTDRGNSESPEIEELQEEGKKKKNETELWARKYAPQGYADLLSDDAVNRNSITWMRLWDECVFKRRHTVQAIESRLNDRERMTFSMENRFGNRARRPHFKILLLTGPAGSGKTTLAGAIARLCGYATVELNASDSRNAPDFEKAIDGALRNQYTIDNGNKPNCLILDEIDGAPADAIKFLAKTIQGTGKKAIKRPIIAICNSLFTTSLRELRPLCLVLNVNAMRRERLVERLQKIAQIENVNIDTFSLEKLVELTECDVRSSLNTLQLLGNSNQGKRITAKQVEQAAESSVQNANKSLFEAFSMVLEFSRHLDNKGHLFSMKQRLQRIERVAIDQVATTQNYSLMKYMIVFYAKLHMIVATHAKTHFQIPQSDFQMLQKSKACTEVLSTLRGSRHAGLSALPLLFDVYPYLVQIVQPAMRATNETLYTKKEKDQIEHTIQVMIDYSLTFVPTTIDNDTKFVFQPPIDQVVQYPVTSSESSGTDLPNAARQMIAKKIELIKLGSSFSAISVDDSEDVPERSETPGGSSRMKQIEEQERNKNCSRTEAPVPETSGTIGQVHYRYNQGFSNAVKKPVRMMDLLN</sequence>
<dbReference type="AlphaFoldDB" id="A0A2A2M0C8"/>
<keyword evidence="6" id="KW-0539">Nucleus</keyword>
<dbReference type="STRING" id="2018661.A0A2A2M0C8"/>
<evidence type="ECO:0000256" key="5">
    <source>
        <dbReference type="ARBA" id="ARBA00023125"/>
    </source>
</evidence>
<dbReference type="PANTHER" id="PTHR46765">
    <property type="entry name" value="P-LOOP CONTAINING NUCLEOSIDE TRIPHOSPHATE HYDROLASES SUPERFAMILY PROTEIN"/>
    <property type="match status" value="1"/>
</dbReference>
<evidence type="ECO:0000256" key="6">
    <source>
        <dbReference type="ARBA" id="ARBA00023242"/>
    </source>
</evidence>
<proteinExistence type="inferred from homology"/>
<evidence type="ECO:0000256" key="9">
    <source>
        <dbReference type="SAM" id="MobiDB-lite"/>
    </source>
</evidence>
<dbReference type="Gene3D" id="3.40.50.300">
    <property type="entry name" value="P-loop containing nucleotide triphosphate hydrolases"/>
    <property type="match status" value="1"/>
</dbReference>
<evidence type="ECO:0000259" key="10">
    <source>
        <dbReference type="SMART" id="SM00382"/>
    </source>
</evidence>
<name>A0A2A2M0C8_9BILA</name>
<dbReference type="GO" id="GO:0006260">
    <property type="term" value="P:DNA replication"/>
    <property type="evidence" value="ECO:0007669"/>
    <property type="project" value="UniProtKB-KW"/>
</dbReference>
<dbReference type="InterPro" id="IPR027417">
    <property type="entry name" value="P-loop_NTPase"/>
</dbReference>
<dbReference type="EMBL" id="LIAE01006299">
    <property type="protein sequence ID" value="PAV91722.1"/>
    <property type="molecule type" value="Genomic_DNA"/>
</dbReference>
<dbReference type="OrthoDB" id="2195431at2759"/>
<feature type="domain" description="AAA+ ATPase" evidence="10">
    <location>
        <begin position="167"/>
        <end position="293"/>
    </location>
</feature>
<feature type="compositionally biased region" description="Basic and acidic residues" evidence="9">
    <location>
        <begin position="599"/>
        <end position="608"/>
    </location>
</feature>
<dbReference type="GO" id="GO:0003677">
    <property type="term" value="F:DNA binding"/>
    <property type="evidence" value="ECO:0007669"/>
    <property type="project" value="UniProtKB-KW"/>
</dbReference>
<evidence type="ECO:0000256" key="7">
    <source>
        <dbReference type="ARBA" id="ARBA00023306"/>
    </source>
</evidence>
<dbReference type="InterPro" id="IPR047854">
    <property type="entry name" value="RFC_lid"/>
</dbReference>
<evidence type="ECO:0000256" key="1">
    <source>
        <dbReference type="ARBA" id="ARBA00004123"/>
    </source>
</evidence>
<comment type="caution">
    <text evidence="11">The sequence shown here is derived from an EMBL/GenBank/DDBJ whole genome shotgun (WGS) entry which is preliminary data.</text>
</comment>
<dbReference type="InterPro" id="IPR003959">
    <property type="entry name" value="ATPase_AAA_core"/>
</dbReference>
<evidence type="ECO:0000256" key="2">
    <source>
        <dbReference type="ARBA" id="ARBA00022705"/>
    </source>
</evidence>
<dbReference type="CDD" id="cd18140">
    <property type="entry name" value="HLD_clamp_RFC"/>
    <property type="match status" value="1"/>
</dbReference>
<evidence type="ECO:0000313" key="11">
    <source>
        <dbReference type="EMBL" id="PAV91725.1"/>
    </source>
</evidence>
<reference evidence="11 12" key="1">
    <citation type="journal article" date="2017" name="Curr. Biol.">
        <title>Genome architecture and evolution of a unichromosomal asexual nematode.</title>
        <authorList>
            <person name="Fradin H."/>
            <person name="Zegar C."/>
            <person name="Gutwein M."/>
            <person name="Lucas J."/>
            <person name="Kovtun M."/>
            <person name="Corcoran D."/>
            <person name="Baugh L.R."/>
            <person name="Kiontke K."/>
            <person name="Gunsalus K."/>
            <person name="Fitch D.H."/>
            <person name="Piano F."/>
        </authorList>
    </citation>
    <scope>NUCLEOTIDE SEQUENCE [LARGE SCALE GENOMIC DNA]</scope>
    <source>
        <strain evidence="11">PF1309</strain>
    </source>
</reference>
<dbReference type="EMBL" id="LIAE01006299">
    <property type="protein sequence ID" value="PAV91725.1"/>
    <property type="molecule type" value="Genomic_DNA"/>
</dbReference>
<dbReference type="SMART" id="SM00382">
    <property type="entry name" value="AAA"/>
    <property type="match status" value="1"/>
</dbReference>
<dbReference type="CDD" id="cd00009">
    <property type="entry name" value="AAA"/>
    <property type="match status" value="1"/>
</dbReference>
<dbReference type="InterPro" id="IPR003593">
    <property type="entry name" value="AAA+_ATPase"/>
</dbReference>
<dbReference type="SUPFAM" id="SSF52540">
    <property type="entry name" value="P-loop containing nucleoside triphosphate hydrolases"/>
    <property type="match status" value="1"/>
</dbReference>
<keyword evidence="7" id="KW-0131">Cell cycle</keyword>
<feature type="region of interest" description="Disordered" evidence="9">
    <location>
        <begin position="579"/>
        <end position="621"/>
    </location>
</feature>
<dbReference type="GO" id="GO:0005524">
    <property type="term" value="F:ATP binding"/>
    <property type="evidence" value="ECO:0007669"/>
    <property type="project" value="UniProtKB-KW"/>
</dbReference>
<evidence type="ECO:0000313" key="12">
    <source>
        <dbReference type="Proteomes" id="UP000218231"/>
    </source>
</evidence>
<evidence type="ECO:0000256" key="8">
    <source>
        <dbReference type="ARBA" id="ARBA00043975"/>
    </source>
</evidence>
<keyword evidence="4" id="KW-0067">ATP-binding</keyword>
<dbReference type="Pfam" id="PF00004">
    <property type="entry name" value="AAA"/>
    <property type="match status" value="1"/>
</dbReference>